<evidence type="ECO:0000256" key="2">
    <source>
        <dbReference type="ARBA" id="ARBA00022692"/>
    </source>
</evidence>
<evidence type="ECO:0000256" key="3">
    <source>
        <dbReference type="ARBA" id="ARBA00022824"/>
    </source>
</evidence>
<keyword evidence="5 6" id="KW-0472">Membrane</keyword>
<dbReference type="AlphaFoldDB" id="A0A2P2K576"/>
<accession>A0A2P2K576</accession>
<dbReference type="Pfam" id="PF02453">
    <property type="entry name" value="Reticulon"/>
    <property type="match status" value="1"/>
</dbReference>
<feature type="domain" description="Reticulon" evidence="8">
    <location>
        <begin position="449"/>
        <end position="604"/>
    </location>
</feature>
<feature type="compositionally biased region" description="Acidic residues" evidence="7">
    <location>
        <begin position="665"/>
        <end position="679"/>
    </location>
</feature>
<keyword evidence="4 6" id="KW-1133">Transmembrane helix</keyword>
<organism evidence="9">
    <name type="scientific">Rhizophora mucronata</name>
    <name type="common">Asiatic mangrove</name>
    <dbReference type="NCBI Taxonomy" id="61149"/>
    <lineage>
        <taxon>Eukaryota</taxon>
        <taxon>Viridiplantae</taxon>
        <taxon>Streptophyta</taxon>
        <taxon>Embryophyta</taxon>
        <taxon>Tracheophyta</taxon>
        <taxon>Spermatophyta</taxon>
        <taxon>Magnoliopsida</taxon>
        <taxon>eudicotyledons</taxon>
        <taxon>Gunneridae</taxon>
        <taxon>Pentapetalae</taxon>
        <taxon>rosids</taxon>
        <taxon>fabids</taxon>
        <taxon>Malpighiales</taxon>
        <taxon>Rhizophoraceae</taxon>
        <taxon>Rhizophora</taxon>
    </lineage>
</organism>
<evidence type="ECO:0000256" key="5">
    <source>
        <dbReference type="ARBA" id="ARBA00023136"/>
    </source>
</evidence>
<sequence>MDVVKRRAGVKTRVAAGSVWESRMKLDEVKGGIKVFNGEENSEETVETGAKKLVKRGPIGTSGVATSGKRKTWKSESFDGPIQIAKGKTESTSIKNCEEQGKELSSSVDGIKKIPNQTRKGRYEGCKELSLSVDGMDRSPIQVQKGGSKGSREPCVSVDGIDKSPIQVKKGRSEANKEVRVSGDENEKSPTQIRKARSDTREVVESAVAQLRKSKSDSDEVANQSGEEVAADNGIQGYSIHQKEESMSASDKVLEESVRSGDETFSGIEKNPPEIEETGSEESCKEFGVCQEKVISSSENMQKMESPPKPLMDAAVAHDDDDDHDVMDGEDEELEEEIEIEVEKKSFDIKEIDIPEEKAKKVETNTPEPKSQKMEISIPEQKSKEIVNDKKKVHQLSNKTASTSSTANKQPLPVMRRATIYQNFSKPTLTPVASRYKSFPETHSKLQNLVDLVMWRDISRSAFVFGIGTFIIISSSYSKDLNISFISVISYLGLFHLATIFLYRSLIYRGVYHMDNDTGYVLGEEEAFWLVKLLLPYLNEFLLKIRALFSGDPSTTMKMAVLLFALARCGSSITIWKMAKLGFFGVFTVPKVCSLYSTQLTAYAKFWIRRFGDAWDSCTHKKAVALAIFTLVWNLSSMVARIWAVFMMFVAVRYYQQTMERDDWVEEEEQKEENDDEQCNDQGQKQGGGSTTVVKNSKAKKKY</sequence>
<dbReference type="GO" id="GO:0005789">
    <property type="term" value="C:endoplasmic reticulum membrane"/>
    <property type="evidence" value="ECO:0007669"/>
    <property type="project" value="UniProtKB-SubCell"/>
</dbReference>
<evidence type="ECO:0000313" key="9">
    <source>
        <dbReference type="EMBL" id="MBX00850.1"/>
    </source>
</evidence>
<evidence type="ECO:0000256" key="6">
    <source>
        <dbReference type="RuleBase" id="RU363132"/>
    </source>
</evidence>
<feature type="region of interest" description="Disordered" evidence="7">
    <location>
        <begin position="358"/>
        <end position="383"/>
    </location>
</feature>
<dbReference type="PROSITE" id="PS50845">
    <property type="entry name" value="RETICULON"/>
    <property type="match status" value="1"/>
</dbReference>
<protein>
    <recommendedName>
        <fullName evidence="6">Reticulon-like protein</fullName>
    </recommendedName>
</protein>
<dbReference type="PANTHER" id="PTHR46626">
    <property type="entry name" value="RETICULON-LIKE PROTEIN B17"/>
    <property type="match status" value="1"/>
</dbReference>
<evidence type="ECO:0000256" key="1">
    <source>
        <dbReference type="ARBA" id="ARBA00004477"/>
    </source>
</evidence>
<dbReference type="InterPro" id="IPR044647">
    <property type="entry name" value="RTNLB17/18/21"/>
</dbReference>
<proteinExistence type="predicted"/>
<feature type="region of interest" description="Disordered" evidence="7">
    <location>
        <begin position="665"/>
        <end position="703"/>
    </location>
</feature>
<feature type="compositionally biased region" description="Acidic residues" evidence="7">
    <location>
        <begin position="319"/>
        <end position="340"/>
    </location>
</feature>
<evidence type="ECO:0000259" key="8">
    <source>
        <dbReference type="PROSITE" id="PS50845"/>
    </source>
</evidence>
<feature type="transmembrane region" description="Helical" evidence="6">
    <location>
        <begin position="453"/>
        <end position="473"/>
    </location>
</feature>
<dbReference type="EMBL" id="GGEC01020366">
    <property type="protein sequence ID" value="MBX00850.1"/>
    <property type="molecule type" value="Transcribed_RNA"/>
</dbReference>
<comment type="subcellular location">
    <subcellularLocation>
        <location evidence="1 6">Endoplasmic reticulum membrane</location>
        <topology evidence="1 6">Multi-pass membrane protein</topology>
    </subcellularLocation>
</comment>
<keyword evidence="2 6" id="KW-0812">Transmembrane</keyword>
<feature type="compositionally biased region" description="Basic and acidic residues" evidence="7">
    <location>
        <begin position="171"/>
        <end position="188"/>
    </location>
</feature>
<feature type="compositionally biased region" description="Basic and acidic residues" evidence="7">
    <location>
        <begin position="241"/>
        <end position="262"/>
    </location>
</feature>
<feature type="region of interest" description="Disordered" evidence="7">
    <location>
        <begin position="100"/>
        <end position="123"/>
    </location>
</feature>
<keyword evidence="3 6" id="KW-0256">Endoplasmic reticulum</keyword>
<reference evidence="9" key="1">
    <citation type="submission" date="2018-02" db="EMBL/GenBank/DDBJ databases">
        <title>Rhizophora mucronata_Transcriptome.</title>
        <authorList>
            <person name="Meera S.P."/>
            <person name="Sreeshan A."/>
            <person name="Augustine A."/>
        </authorList>
    </citation>
    <scope>NUCLEOTIDE SEQUENCE</scope>
    <source>
        <tissue evidence="9">Leaf</tissue>
    </source>
</reference>
<dbReference type="InterPro" id="IPR003388">
    <property type="entry name" value="Reticulon"/>
</dbReference>
<feature type="region of interest" description="Disordered" evidence="7">
    <location>
        <begin position="299"/>
        <end position="342"/>
    </location>
</feature>
<evidence type="ECO:0000256" key="7">
    <source>
        <dbReference type="SAM" id="MobiDB-lite"/>
    </source>
</evidence>
<feature type="transmembrane region" description="Helical" evidence="6">
    <location>
        <begin position="485"/>
        <end position="507"/>
    </location>
</feature>
<evidence type="ECO:0000256" key="4">
    <source>
        <dbReference type="ARBA" id="ARBA00022989"/>
    </source>
</evidence>
<dbReference type="PANTHER" id="PTHR46626:SF1">
    <property type="entry name" value="RETICULON-LIKE PROTEIN B21"/>
    <property type="match status" value="1"/>
</dbReference>
<name>A0A2P2K576_RHIMU</name>
<feature type="transmembrane region" description="Helical" evidence="6">
    <location>
        <begin position="527"/>
        <end position="549"/>
    </location>
</feature>
<feature type="transmembrane region" description="Helical" evidence="6">
    <location>
        <begin position="623"/>
        <end position="652"/>
    </location>
</feature>
<feature type="region of interest" description="Disordered" evidence="7">
    <location>
        <begin position="135"/>
        <end position="286"/>
    </location>
</feature>